<name>A0A8S9A074_SORMA</name>
<dbReference type="PANTHER" id="PTHR36414">
    <property type="entry name" value="PROTEIN SUR7"/>
    <property type="match status" value="1"/>
</dbReference>
<dbReference type="PROSITE" id="PS51257">
    <property type="entry name" value="PROKAR_LIPOPROTEIN"/>
    <property type="match status" value="1"/>
</dbReference>
<dbReference type="GO" id="GO:0045121">
    <property type="term" value="C:membrane raft"/>
    <property type="evidence" value="ECO:0007669"/>
    <property type="project" value="TreeGrafter"/>
</dbReference>
<feature type="compositionally biased region" description="Gly residues" evidence="1">
    <location>
        <begin position="132"/>
        <end position="144"/>
    </location>
</feature>
<gene>
    <name evidence="3" type="ORF">SMACR_01278</name>
</gene>
<dbReference type="PANTHER" id="PTHR36414:SF1">
    <property type="entry name" value="PROTEIN SUR7"/>
    <property type="match status" value="1"/>
</dbReference>
<comment type="caution">
    <text evidence="3">The sequence shown here is derived from an EMBL/GenBank/DDBJ whole genome shotgun (WGS) entry which is preliminary data.</text>
</comment>
<dbReference type="GO" id="GO:0005886">
    <property type="term" value="C:plasma membrane"/>
    <property type="evidence" value="ECO:0007669"/>
    <property type="project" value="InterPro"/>
</dbReference>
<evidence type="ECO:0000313" key="4">
    <source>
        <dbReference type="Proteomes" id="UP000433876"/>
    </source>
</evidence>
<evidence type="ECO:0000256" key="1">
    <source>
        <dbReference type="SAM" id="MobiDB-lite"/>
    </source>
</evidence>
<feature type="region of interest" description="Disordered" evidence="1">
    <location>
        <begin position="127"/>
        <end position="162"/>
    </location>
</feature>
<accession>A0A8S9A074</accession>
<keyword evidence="2" id="KW-0812">Transmembrane</keyword>
<dbReference type="Gene3D" id="1.20.140.150">
    <property type="match status" value="1"/>
</dbReference>
<dbReference type="GO" id="GO:0030866">
    <property type="term" value="P:cortical actin cytoskeleton organization"/>
    <property type="evidence" value="ECO:0007669"/>
    <property type="project" value="TreeGrafter"/>
</dbReference>
<evidence type="ECO:0000313" key="3">
    <source>
        <dbReference type="EMBL" id="KAA8633762.1"/>
    </source>
</evidence>
<organism evidence="3 4">
    <name type="scientific">Sordaria macrospora</name>
    <dbReference type="NCBI Taxonomy" id="5147"/>
    <lineage>
        <taxon>Eukaryota</taxon>
        <taxon>Fungi</taxon>
        <taxon>Dikarya</taxon>
        <taxon>Ascomycota</taxon>
        <taxon>Pezizomycotina</taxon>
        <taxon>Sordariomycetes</taxon>
        <taxon>Sordariomycetidae</taxon>
        <taxon>Sordariales</taxon>
        <taxon>Sordariaceae</taxon>
        <taxon>Sordaria</taxon>
    </lineage>
</organism>
<evidence type="ECO:0000256" key="2">
    <source>
        <dbReference type="SAM" id="Phobius"/>
    </source>
</evidence>
<dbReference type="Pfam" id="PF06687">
    <property type="entry name" value="SUR7"/>
    <property type="match status" value="1"/>
</dbReference>
<reference evidence="3 4" key="1">
    <citation type="submission" date="2017-07" db="EMBL/GenBank/DDBJ databases">
        <title>Genome sequence of the Sordaria macrospora wild type strain R19027.</title>
        <authorList>
            <person name="Nowrousian M."/>
            <person name="Teichert I."/>
            <person name="Kueck U."/>
        </authorList>
    </citation>
    <scope>NUCLEOTIDE SEQUENCE [LARGE SCALE GENOMIC DNA]</scope>
    <source>
        <strain evidence="3 4">R19027</strain>
        <tissue evidence="3">Mycelium</tissue>
    </source>
</reference>
<sequence length="162" mass="18094">MWRFGWVFFLMALFFETLAFFSGFLACLGRIGALVSAMMASLALVMLSVAVSLMTATFVKMRNHFTRDGRDAHLGRYAFGFSWGSWAALAISTVLFLLAMLQRDKNRYNNHRSTYATDGHDRVVADGPATTGTGGRRGFFGGWGRRSNSGKSYDGRRVKDDY</sequence>
<keyword evidence="2" id="KW-0472">Membrane</keyword>
<dbReference type="AlphaFoldDB" id="A0A8S9A074"/>
<feature type="transmembrane region" description="Helical" evidence="2">
    <location>
        <begin position="6"/>
        <end position="28"/>
    </location>
</feature>
<dbReference type="EMBL" id="NMPR01000032">
    <property type="protein sequence ID" value="KAA8633762.1"/>
    <property type="molecule type" value="Genomic_DNA"/>
</dbReference>
<dbReference type="GO" id="GO:0032185">
    <property type="term" value="P:septin cytoskeleton organization"/>
    <property type="evidence" value="ECO:0007669"/>
    <property type="project" value="TreeGrafter"/>
</dbReference>
<dbReference type="GO" id="GO:0031505">
    <property type="term" value="P:fungal-type cell wall organization"/>
    <property type="evidence" value="ECO:0007669"/>
    <property type="project" value="TreeGrafter"/>
</dbReference>
<dbReference type="Proteomes" id="UP000433876">
    <property type="component" value="Unassembled WGS sequence"/>
</dbReference>
<feature type="transmembrane region" description="Helical" evidence="2">
    <location>
        <begin position="40"/>
        <end position="59"/>
    </location>
</feature>
<dbReference type="GO" id="GO:0005938">
    <property type="term" value="C:cell cortex"/>
    <property type="evidence" value="ECO:0007669"/>
    <property type="project" value="TreeGrafter"/>
</dbReference>
<protein>
    <submittedName>
        <fullName evidence="3">Uncharacterized protein</fullName>
    </submittedName>
</protein>
<feature type="compositionally biased region" description="Basic and acidic residues" evidence="1">
    <location>
        <begin position="153"/>
        <end position="162"/>
    </location>
</feature>
<proteinExistence type="predicted"/>
<dbReference type="GO" id="GO:0006897">
    <property type="term" value="P:endocytosis"/>
    <property type="evidence" value="ECO:0007669"/>
    <property type="project" value="TreeGrafter"/>
</dbReference>
<keyword evidence="2" id="KW-1133">Transmembrane helix</keyword>
<dbReference type="InterPro" id="IPR009571">
    <property type="entry name" value="SUR7/Rim9-like_fungi"/>
</dbReference>
<dbReference type="VEuPathDB" id="FungiDB:SMAC_01278"/>
<feature type="transmembrane region" description="Helical" evidence="2">
    <location>
        <begin position="79"/>
        <end position="101"/>
    </location>
</feature>